<proteinExistence type="predicted"/>
<evidence type="ECO:0000313" key="2">
    <source>
        <dbReference type="Proteomes" id="UP000005809"/>
    </source>
</evidence>
<reference evidence="1 2" key="1">
    <citation type="submission" date="2012-05" db="EMBL/GenBank/DDBJ databases">
        <title>The Genome Sequence of Fusobacterium periodontium Oral Taxon 201 Strain D10.</title>
        <authorList>
            <consortium name="The Broad Institute Genome Sequencing Platform"/>
            <consortium name="The Broad Institute Genome Sequencing Center for Infectious Disease"/>
            <person name="Earl A."/>
            <person name="Ward D."/>
            <person name="Feldgarden M."/>
            <person name="Gevers D."/>
            <person name="Strauss J."/>
            <person name="Sibley C."/>
            <person name="White A."/>
            <person name="Ambrose C.E."/>
            <person name="Allen-Vercoe E."/>
            <person name="Walker B."/>
            <person name="Young S.K."/>
            <person name="Zeng Q."/>
            <person name="Gargeya S."/>
            <person name="Fitzgerald M."/>
            <person name="Haas B."/>
            <person name="Abouelleil A."/>
            <person name="Alvarado L."/>
            <person name="Arachchi H.M."/>
            <person name="Berlin A.M."/>
            <person name="Chapman S.B."/>
            <person name="Goldberg J."/>
            <person name="Griggs A."/>
            <person name="Gujja S."/>
            <person name="Hansen M."/>
            <person name="Howarth C."/>
            <person name="Imamovic A."/>
            <person name="Larimer J."/>
            <person name="McCowan C."/>
            <person name="Montmayeur A."/>
            <person name="Murphy C."/>
            <person name="Neiman D."/>
            <person name="Pearson M."/>
            <person name="Priest M."/>
            <person name="Roberts A."/>
            <person name="Saif S."/>
            <person name="Shea T."/>
            <person name="Sisk P."/>
            <person name="Sykes S."/>
            <person name="Wortman J."/>
            <person name="Nusbaum C."/>
            <person name="Birren B."/>
        </authorList>
    </citation>
    <scope>NUCLEOTIDE SEQUENCE [LARGE SCALE GENOMIC DNA]</scope>
    <source>
        <strain evidence="1 2">D10</strain>
    </source>
</reference>
<evidence type="ECO:0000313" key="1">
    <source>
        <dbReference type="EMBL" id="EKA93016.1"/>
    </source>
</evidence>
<sequence>MSLKIRKGDKMEYRYKDIYLEETIEEIFPKLNNSNTEYECSTFSLAYRPYEYVEVT</sequence>
<protein>
    <submittedName>
        <fullName evidence="1">Uncharacterized protein</fullName>
    </submittedName>
</protein>
<dbReference type="Proteomes" id="UP000005809">
    <property type="component" value="Unassembled WGS sequence"/>
</dbReference>
<feature type="non-terminal residue" evidence="1">
    <location>
        <position position="56"/>
    </location>
</feature>
<organism evidence="1 2">
    <name type="scientific">Fusobacterium periodonticum D10</name>
    <dbReference type="NCBI Taxonomy" id="620833"/>
    <lineage>
        <taxon>Bacteria</taxon>
        <taxon>Fusobacteriati</taxon>
        <taxon>Fusobacteriota</taxon>
        <taxon>Fusobacteriia</taxon>
        <taxon>Fusobacteriales</taxon>
        <taxon>Fusobacteriaceae</taxon>
        <taxon>Fusobacterium</taxon>
    </lineage>
</organism>
<comment type="caution">
    <text evidence="1">The sequence shown here is derived from an EMBL/GenBank/DDBJ whole genome shotgun (WGS) entry which is preliminary data.</text>
</comment>
<dbReference type="EMBL" id="ACIF01000284">
    <property type="protein sequence ID" value="EKA93016.1"/>
    <property type="molecule type" value="Genomic_DNA"/>
</dbReference>
<gene>
    <name evidence="1" type="ORF">FPOG_02144</name>
</gene>
<dbReference type="HOGENOM" id="CLU_3209308_0_0_0"/>
<accession>K1GN23</accession>
<name>K1GN23_9FUSO</name>
<dbReference type="AlphaFoldDB" id="K1GN23"/>